<protein>
    <submittedName>
        <fullName evidence="3">Transcriptional regulator</fullName>
    </submittedName>
</protein>
<gene>
    <name evidence="3" type="ORF">HER15_10000</name>
</gene>
<organism evidence="3 4">
    <name type="scientific">Tenacibaculum mesophilum</name>
    <dbReference type="NCBI Taxonomy" id="104268"/>
    <lineage>
        <taxon>Bacteria</taxon>
        <taxon>Pseudomonadati</taxon>
        <taxon>Bacteroidota</taxon>
        <taxon>Flavobacteriia</taxon>
        <taxon>Flavobacteriales</taxon>
        <taxon>Flavobacteriaceae</taxon>
        <taxon>Tenacibaculum</taxon>
    </lineage>
</organism>
<dbReference type="RefSeq" id="WP_159488636.1">
    <property type="nucleotide sequence ID" value="NZ_CANLMG010000002.1"/>
</dbReference>
<dbReference type="Gene3D" id="1.10.10.10">
    <property type="entry name" value="Winged helix-like DNA-binding domain superfamily/Winged helix DNA-binding domain"/>
    <property type="match status" value="1"/>
</dbReference>
<dbReference type="GO" id="GO:0008270">
    <property type="term" value="F:zinc ion binding"/>
    <property type="evidence" value="ECO:0007669"/>
    <property type="project" value="TreeGrafter"/>
</dbReference>
<evidence type="ECO:0000256" key="1">
    <source>
        <dbReference type="PIRSR" id="PIRSR602481-1"/>
    </source>
</evidence>
<dbReference type="GO" id="GO:0000976">
    <property type="term" value="F:transcription cis-regulatory region binding"/>
    <property type="evidence" value="ECO:0007669"/>
    <property type="project" value="TreeGrafter"/>
</dbReference>
<dbReference type="SUPFAM" id="SSF46785">
    <property type="entry name" value="Winged helix' DNA-binding domain"/>
    <property type="match status" value="1"/>
</dbReference>
<proteinExistence type="predicted"/>
<dbReference type="AlphaFoldDB" id="A0AAE9MNY1"/>
<dbReference type="PANTHER" id="PTHR33202:SF7">
    <property type="entry name" value="FERRIC UPTAKE REGULATION PROTEIN"/>
    <property type="match status" value="1"/>
</dbReference>
<sequence length="125" mass="13880">MGVIRKTKAVKKLLSLFESGVSAIAAVDLVSKLNDEMNKTTVYRVLDRLENDGVIHSFMGKEGVKWYAKCTSCSSHHHNDIHPHFQCTDCKKVTCLSVDISIPQVENHIIESATVFLTGKCEICS</sequence>
<dbReference type="GO" id="GO:0003700">
    <property type="term" value="F:DNA-binding transcription factor activity"/>
    <property type="evidence" value="ECO:0007669"/>
    <property type="project" value="InterPro"/>
</dbReference>
<keyword evidence="1" id="KW-0862">Zinc</keyword>
<accession>A0AAE9MNY1</accession>
<dbReference type="InterPro" id="IPR002481">
    <property type="entry name" value="FUR"/>
</dbReference>
<evidence type="ECO:0000313" key="4">
    <source>
        <dbReference type="Proteomes" id="UP001056837"/>
    </source>
</evidence>
<dbReference type="InterPro" id="IPR036390">
    <property type="entry name" value="WH_DNA-bd_sf"/>
</dbReference>
<comment type="cofactor">
    <cofactor evidence="1">
        <name>Zn(2+)</name>
        <dbReference type="ChEBI" id="CHEBI:29105"/>
    </cofactor>
    <text evidence="1">Binds 1 zinc ion per subunit.</text>
</comment>
<comment type="cofactor">
    <cofactor evidence="2">
        <name>Mn(2+)</name>
        <dbReference type="ChEBI" id="CHEBI:29035"/>
    </cofactor>
    <cofactor evidence="2">
        <name>Fe(2+)</name>
        <dbReference type="ChEBI" id="CHEBI:29033"/>
    </cofactor>
    <text evidence="2">Binds 1 Mn(2+) or Fe(2+) ion per subunit.</text>
</comment>
<dbReference type="EMBL" id="CP050861">
    <property type="protein sequence ID" value="UTD15782.1"/>
    <property type="molecule type" value="Genomic_DNA"/>
</dbReference>
<name>A0AAE9MNY1_9FLAO</name>
<dbReference type="GO" id="GO:0045892">
    <property type="term" value="P:negative regulation of DNA-templated transcription"/>
    <property type="evidence" value="ECO:0007669"/>
    <property type="project" value="TreeGrafter"/>
</dbReference>
<dbReference type="GO" id="GO:1900376">
    <property type="term" value="P:regulation of secondary metabolite biosynthetic process"/>
    <property type="evidence" value="ECO:0007669"/>
    <property type="project" value="TreeGrafter"/>
</dbReference>
<evidence type="ECO:0000313" key="3">
    <source>
        <dbReference type="EMBL" id="UTD15782.1"/>
    </source>
</evidence>
<keyword evidence="2" id="KW-0408">Iron</keyword>
<feature type="binding site" evidence="1">
    <location>
        <position position="87"/>
    </location>
    <ligand>
        <name>Zn(2+)</name>
        <dbReference type="ChEBI" id="CHEBI:29105"/>
    </ligand>
</feature>
<dbReference type="Proteomes" id="UP001056837">
    <property type="component" value="Chromosome"/>
</dbReference>
<feature type="binding site" evidence="2">
    <location>
        <position position="77"/>
    </location>
    <ligand>
        <name>Fe cation</name>
        <dbReference type="ChEBI" id="CHEBI:24875"/>
    </ligand>
</feature>
<keyword evidence="1" id="KW-0479">Metal-binding</keyword>
<feature type="binding site" evidence="1">
    <location>
        <position position="90"/>
    </location>
    <ligand>
        <name>Zn(2+)</name>
        <dbReference type="ChEBI" id="CHEBI:29105"/>
    </ligand>
</feature>
<evidence type="ECO:0000256" key="2">
    <source>
        <dbReference type="PIRSR" id="PIRSR602481-2"/>
    </source>
</evidence>
<dbReference type="PANTHER" id="PTHR33202">
    <property type="entry name" value="ZINC UPTAKE REGULATION PROTEIN"/>
    <property type="match status" value="1"/>
</dbReference>
<dbReference type="InterPro" id="IPR036388">
    <property type="entry name" value="WH-like_DNA-bd_sf"/>
</dbReference>
<reference evidence="3" key="1">
    <citation type="submission" date="2020-04" db="EMBL/GenBank/DDBJ databases">
        <title>Tenacibaculum mesophilum bac2.</title>
        <authorList>
            <person name="Li M."/>
        </authorList>
    </citation>
    <scope>NUCLEOTIDE SEQUENCE</scope>
    <source>
        <strain evidence="3">Bac2</strain>
    </source>
</reference>
<dbReference type="Pfam" id="PF01475">
    <property type="entry name" value="FUR"/>
    <property type="match status" value="1"/>
</dbReference>